<sequence length="205" mass="23448">MPKKKCPACGSTDTVKILYGMPTYEAFEEAERGEISLGGCCISNNDPTRHCKTCGQDFGGGDLFPLFEMNSLEFFVGGYFGTSHFIYIDGKRKNKVIKYAKTPGGMYADLKHPKNEINLYPDIVLKEIPLTSEQWLAFIEELTSLEVACWKDKYYDNDICDGTQWELVIRFPHRNKISKCGSNEYPPYWNKFIKIMKKYIGENIG</sequence>
<name>A0A162QSL0_9CLOT</name>
<dbReference type="RefSeq" id="WP_175562212.1">
    <property type="nucleotide sequence ID" value="NZ_FQXL01000030.1"/>
</dbReference>
<proteinExistence type="predicted"/>
<evidence type="ECO:0000313" key="2">
    <source>
        <dbReference type="Proteomes" id="UP000076603"/>
    </source>
</evidence>
<keyword evidence="2" id="KW-1185">Reference proteome</keyword>
<gene>
    <name evidence="1" type="ORF">CLMAG_58150</name>
</gene>
<comment type="caution">
    <text evidence="1">The sequence shown here is derived from an EMBL/GenBank/DDBJ whole genome shotgun (WGS) entry which is preliminary data.</text>
</comment>
<dbReference type="STRING" id="1121326.CLMAG_58150"/>
<dbReference type="EMBL" id="LWAE01000013">
    <property type="protein sequence ID" value="KZL88911.1"/>
    <property type="molecule type" value="Genomic_DNA"/>
</dbReference>
<dbReference type="Proteomes" id="UP000076603">
    <property type="component" value="Unassembled WGS sequence"/>
</dbReference>
<accession>A0A162QSL0</accession>
<protein>
    <submittedName>
        <fullName evidence="1">Uncharacterized protein</fullName>
    </submittedName>
</protein>
<dbReference type="AlphaFoldDB" id="A0A162QSL0"/>
<evidence type="ECO:0000313" key="1">
    <source>
        <dbReference type="EMBL" id="KZL88911.1"/>
    </source>
</evidence>
<organism evidence="1 2">
    <name type="scientific">Clostridium magnum DSM 2767</name>
    <dbReference type="NCBI Taxonomy" id="1121326"/>
    <lineage>
        <taxon>Bacteria</taxon>
        <taxon>Bacillati</taxon>
        <taxon>Bacillota</taxon>
        <taxon>Clostridia</taxon>
        <taxon>Eubacteriales</taxon>
        <taxon>Clostridiaceae</taxon>
        <taxon>Clostridium</taxon>
    </lineage>
</organism>
<dbReference type="PATRIC" id="fig|1121326.3.peg.5876"/>
<reference evidence="1 2" key="1">
    <citation type="submission" date="2016-04" db="EMBL/GenBank/DDBJ databases">
        <title>Genome sequence of Clostridium magnum DSM 2767.</title>
        <authorList>
            <person name="Poehlein A."/>
            <person name="Uhlig R."/>
            <person name="Fischer R."/>
            <person name="Bahl H."/>
            <person name="Daniel R."/>
        </authorList>
    </citation>
    <scope>NUCLEOTIDE SEQUENCE [LARGE SCALE GENOMIC DNA]</scope>
    <source>
        <strain evidence="1 2">DSM 2767</strain>
    </source>
</reference>